<proteinExistence type="predicted"/>
<comment type="caution">
    <text evidence="2">The sequence shown here is derived from an EMBL/GenBank/DDBJ whole genome shotgun (WGS) entry which is preliminary data.</text>
</comment>
<gene>
    <name evidence="2" type="ORF">HDU87_006481</name>
</gene>
<reference evidence="2" key="1">
    <citation type="submission" date="2020-05" db="EMBL/GenBank/DDBJ databases">
        <title>Phylogenomic resolution of chytrid fungi.</title>
        <authorList>
            <person name="Stajich J.E."/>
            <person name="Amses K."/>
            <person name="Simmons R."/>
            <person name="Seto K."/>
            <person name="Myers J."/>
            <person name="Bonds A."/>
            <person name="Quandt C.A."/>
            <person name="Barry K."/>
            <person name="Liu P."/>
            <person name="Grigoriev I."/>
            <person name="Longcore J.E."/>
            <person name="James T.Y."/>
        </authorList>
    </citation>
    <scope>NUCLEOTIDE SEQUENCE</scope>
    <source>
        <strain evidence="2">JEL0379</strain>
    </source>
</reference>
<dbReference type="Proteomes" id="UP001212152">
    <property type="component" value="Unassembled WGS sequence"/>
</dbReference>
<evidence type="ECO:0000313" key="2">
    <source>
        <dbReference type="EMBL" id="KAJ3175084.1"/>
    </source>
</evidence>
<organism evidence="2 3">
    <name type="scientific">Geranomyces variabilis</name>
    <dbReference type="NCBI Taxonomy" id="109894"/>
    <lineage>
        <taxon>Eukaryota</taxon>
        <taxon>Fungi</taxon>
        <taxon>Fungi incertae sedis</taxon>
        <taxon>Chytridiomycota</taxon>
        <taxon>Chytridiomycota incertae sedis</taxon>
        <taxon>Chytridiomycetes</taxon>
        <taxon>Spizellomycetales</taxon>
        <taxon>Powellomycetaceae</taxon>
        <taxon>Geranomyces</taxon>
    </lineage>
</organism>
<evidence type="ECO:0000256" key="1">
    <source>
        <dbReference type="SAM" id="MobiDB-lite"/>
    </source>
</evidence>
<feature type="compositionally biased region" description="Low complexity" evidence="1">
    <location>
        <begin position="130"/>
        <end position="154"/>
    </location>
</feature>
<feature type="region of interest" description="Disordered" evidence="1">
    <location>
        <begin position="77"/>
        <end position="163"/>
    </location>
</feature>
<name>A0AAD5XL16_9FUNG</name>
<feature type="region of interest" description="Disordered" evidence="1">
    <location>
        <begin position="239"/>
        <end position="258"/>
    </location>
</feature>
<feature type="compositionally biased region" description="Low complexity" evidence="1">
    <location>
        <begin position="1"/>
        <end position="25"/>
    </location>
</feature>
<evidence type="ECO:0000313" key="3">
    <source>
        <dbReference type="Proteomes" id="UP001212152"/>
    </source>
</evidence>
<protein>
    <submittedName>
        <fullName evidence="2">Uncharacterized protein</fullName>
    </submittedName>
</protein>
<feature type="region of interest" description="Disordered" evidence="1">
    <location>
        <begin position="186"/>
        <end position="233"/>
    </location>
</feature>
<dbReference type="AlphaFoldDB" id="A0AAD5XL16"/>
<feature type="compositionally biased region" description="Low complexity" evidence="1">
    <location>
        <begin position="200"/>
        <end position="211"/>
    </location>
</feature>
<feature type="region of interest" description="Disordered" evidence="1">
    <location>
        <begin position="1"/>
        <end position="33"/>
    </location>
</feature>
<sequence>MPAPTASSTSSSSKSTSSSYDTASPFYSGDPTYRPVRRRSIRLIERVARRFHLNFHDDHHHHDHHNDLVLVVPRDPETGRKIRSGTDATTTPQRASHHADTDTNNNRSSRRRPRSDSPPPPQLKGRRKSSLGLLSSSSSAPALPTSSSSSSLSPSPSPSPSYVFPHNDPVDLLALIESYSRPESLTASYGTTALPPPPRRAAGPARPTTRPTLRRRSTFAPPPPPPPQAFHRRPSYTLTSAAQSAQSAPLETPMSDISNDPFDHVMLDEDDEDAKEEKGTLHLLDHATAVGFDTLLFGDYRKTIKVSLTPTFIASAAR</sequence>
<keyword evidence="3" id="KW-1185">Reference proteome</keyword>
<dbReference type="EMBL" id="JADGJQ010000056">
    <property type="protein sequence ID" value="KAJ3175084.1"/>
    <property type="molecule type" value="Genomic_DNA"/>
</dbReference>
<accession>A0AAD5XL16</accession>